<proteinExistence type="predicted"/>
<keyword evidence="2" id="KW-1185">Reference proteome</keyword>
<dbReference type="AlphaFoldDB" id="A0A927RG79"/>
<dbReference type="Proteomes" id="UP000638648">
    <property type="component" value="Unassembled WGS sequence"/>
</dbReference>
<evidence type="ECO:0000313" key="1">
    <source>
        <dbReference type="EMBL" id="MBE1603976.1"/>
    </source>
</evidence>
<gene>
    <name evidence="1" type="ORF">HEB94_000824</name>
</gene>
<organism evidence="1 2">
    <name type="scientific">Actinopolymorpha pittospori</name>
    <dbReference type="NCBI Taxonomy" id="648752"/>
    <lineage>
        <taxon>Bacteria</taxon>
        <taxon>Bacillati</taxon>
        <taxon>Actinomycetota</taxon>
        <taxon>Actinomycetes</taxon>
        <taxon>Propionibacteriales</taxon>
        <taxon>Actinopolymorphaceae</taxon>
        <taxon>Actinopolymorpha</taxon>
    </lineage>
</organism>
<protein>
    <submittedName>
        <fullName evidence="1">Uncharacterized protein</fullName>
    </submittedName>
</protein>
<accession>A0A927RG79</accession>
<reference evidence="1" key="1">
    <citation type="submission" date="2020-10" db="EMBL/GenBank/DDBJ databases">
        <title>Sequencing the genomes of 1000 actinobacteria strains.</title>
        <authorList>
            <person name="Klenk H.-P."/>
        </authorList>
    </citation>
    <scope>NUCLEOTIDE SEQUENCE</scope>
    <source>
        <strain evidence="1">DSM 45354</strain>
    </source>
</reference>
<dbReference type="EMBL" id="JADBEM010000001">
    <property type="protein sequence ID" value="MBE1603976.1"/>
    <property type="molecule type" value="Genomic_DNA"/>
</dbReference>
<comment type="caution">
    <text evidence="1">The sequence shown here is derived from an EMBL/GenBank/DDBJ whole genome shotgun (WGS) entry which is preliminary data.</text>
</comment>
<evidence type="ECO:0000313" key="2">
    <source>
        <dbReference type="Proteomes" id="UP000638648"/>
    </source>
</evidence>
<sequence>MQAGRRQAGDVSQGGDVDRLGQVVGDELSALPGRFGYQALLFGGGGGDGCEEVLRQEHGGL</sequence>
<name>A0A927RG79_9ACTN</name>